<feature type="transmembrane region" description="Helical" evidence="1">
    <location>
        <begin position="89"/>
        <end position="107"/>
    </location>
</feature>
<reference evidence="2" key="2">
    <citation type="submission" date="2011-02" db="EMBL/GenBank/DDBJ databases">
        <authorList>
            <person name="MacLean D."/>
        </authorList>
    </citation>
    <scope>NUCLEOTIDE SEQUENCE</scope>
</reference>
<name>F0WR87_9STRA</name>
<organism evidence="2">
    <name type="scientific">Albugo laibachii Nc14</name>
    <dbReference type="NCBI Taxonomy" id="890382"/>
    <lineage>
        <taxon>Eukaryota</taxon>
        <taxon>Sar</taxon>
        <taxon>Stramenopiles</taxon>
        <taxon>Oomycota</taxon>
        <taxon>Peronosporomycetes</taxon>
        <taxon>Albuginales</taxon>
        <taxon>Albuginaceae</taxon>
        <taxon>Albugo</taxon>
    </lineage>
</organism>
<feature type="transmembrane region" description="Helical" evidence="1">
    <location>
        <begin position="53"/>
        <end position="77"/>
    </location>
</feature>
<feature type="transmembrane region" description="Helical" evidence="1">
    <location>
        <begin position="195"/>
        <end position="216"/>
    </location>
</feature>
<sequence length="296" mass="31432">MTHADHSHAALANASLFKVIGTGLLLGFLHVITGPDHLSALAAMTSTSSWRSFWLGIRWGCGHSTGLVIMAIIIIVADRSIDFSRINGYVNYGIGVLMILLGLYSIYQSIQKRKPKSASSSLLKTDSVEGQGSCASSIYFVTDNEASDSEVLSGNESTPNAKLSKEITDSYVMEETGNENVTVKDRLEHPLSQKLTALCVGICHGIAGPGGALGVLPAVSLRNPITSSAYLGAFCIASILTMAFFAAIYGECTARITGKSVVLELVVNIVSAFFSVVIGVLWIVLQALGILDQIFE</sequence>
<dbReference type="AlphaFoldDB" id="F0WR87"/>
<feature type="transmembrane region" description="Helical" evidence="1">
    <location>
        <begin position="228"/>
        <end position="249"/>
    </location>
</feature>
<dbReference type="PANTHER" id="PTHR33876:SF4">
    <property type="entry name" value="CHLOROPLAST PROTEIN FOR GROWTH AND FERTILITY 2"/>
    <property type="match status" value="1"/>
</dbReference>
<protein>
    <submittedName>
        <fullName evidence="2">Uncharacterized protein AlNc14C209G8894</fullName>
    </submittedName>
</protein>
<accession>F0WR87</accession>
<evidence type="ECO:0000256" key="1">
    <source>
        <dbReference type="SAM" id="Phobius"/>
    </source>
</evidence>
<keyword evidence="1" id="KW-0812">Transmembrane</keyword>
<gene>
    <name evidence="2" type="primary">AlNc14C209G8894</name>
    <name evidence="2" type="ORF">ALNC14_099920</name>
</gene>
<reference evidence="2" key="1">
    <citation type="journal article" date="2011" name="PLoS Biol.">
        <title>Gene gain and loss during evolution of obligate parasitism in the white rust pathogen of Arabidopsis thaliana.</title>
        <authorList>
            <person name="Kemen E."/>
            <person name="Gardiner A."/>
            <person name="Schultz-Larsen T."/>
            <person name="Kemen A.C."/>
            <person name="Balmuth A.L."/>
            <person name="Robert-Seilaniantz A."/>
            <person name="Bailey K."/>
            <person name="Holub E."/>
            <person name="Studholme D.J."/>
            <person name="Maclean D."/>
            <person name="Jones J.D."/>
        </authorList>
    </citation>
    <scope>NUCLEOTIDE SEQUENCE</scope>
</reference>
<proteinExistence type="predicted"/>
<keyword evidence="1" id="KW-0472">Membrane</keyword>
<keyword evidence="1" id="KW-1133">Transmembrane helix</keyword>
<dbReference type="InterPro" id="IPR052776">
    <property type="entry name" value="Chloro_ReproSupport/MetalTrans"/>
</dbReference>
<dbReference type="HOGENOM" id="CLU_053247_1_0_1"/>
<evidence type="ECO:0000313" key="2">
    <source>
        <dbReference type="EMBL" id="CCA23848.1"/>
    </source>
</evidence>
<dbReference type="PANTHER" id="PTHR33876">
    <property type="entry name" value="UNNAMED PRODUCT"/>
    <property type="match status" value="1"/>
</dbReference>
<feature type="transmembrane region" description="Helical" evidence="1">
    <location>
        <begin position="12"/>
        <end position="32"/>
    </location>
</feature>
<dbReference type="EMBL" id="FR824254">
    <property type="protein sequence ID" value="CCA23848.1"/>
    <property type="molecule type" value="Genomic_DNA"/>
</dbReference>
<feature type="transmembrane region" description="Helical" evidence="1">
    <location>
        <begin position="261"/>
        <end position="285"/>
    </location>
</feature>